<dbReference type="EMBL" id="JAJJMA010061315">
    <property type="protein sequence ID" value="MCL7026807.1"/>
    <property type="molecule type" value="Genomic_DNA"/>
</dbReference>
<name>A0AA41V0A0_PAPNU</name>
<protein>
    <submittedName>
        <fullName evidence="2">Uncharacterized protein</fullName>
    </submittedName>
</protein>
<feature type="chain" id="PRO_5041361891" evidence="1">
    <location>
        <begin position="25"/>
        <end position="191"/>
    </location>
</feature>
<proteinExistence type="predicted"/>
<keyword evidence="1" id="KW-0732">Signal</keyword>
<evidence type="ECO:0000313" key="2">
    <source>
        <dbReference type="EMBL" id="MCL7026807.1"/>
    </source>
</evidence>
<reference evidence="2" key="1">
    <citation type="submission" date="2022-03" db="EMBL/GenBank/DDBJ databases">
        <title>A functionally conserved STORR gene fusion in Papaver species that diverged 16.8 million years ago.</title>
        <authorList>
            <person name="Catania T."/>
        </authorList>
    </citation>
    <scope>NUCLEOTIDE SEQUENCE</scope>
    <source>
        <strain evidence="2">S-191538</strain>
    </source>
</reference>
<organism evidence="2 3">
    <name type="scientific">Papaver nudicaule</name>
    <name type="common">Iceland poppy</name>
    <dbReference type="NCBI Taxonomy" id="74823"/>
    <lineage>
        <taxon>Eukaryota</taxon>
        <taxon>Viridiplantae</taxon>
        <taxon>Streptophyta</taxon>
        <taxon>Embryophyta</taxon>
        <taxon>Tracheophyta</taxon>
        <taxon>Spermatophyta</taxon>
        <taxon>Magnoliopsida</taxon>
        <taxon>Ranunculales</taxon>
        <taxon>Papaveraceae</taxon>
        <taxon>Papaveroideae</taxon>
        <taxon>Papaver</taxon>
    </lineage>
</organism>
<sequence>MASFGSILAYSVVFLLVSFVLVSASNDYEGIVGSAFPSVEMGALRDPPPFECVPGKTVRMKTLEFDPARGTCFVCSKYCQGGCEGMGTDVMRFRCLTPPKTTNVICDCCCKQPPPCDQCSTGDTYTETTMPTSNCADCTNWCTEDCSELGGRVIEDKCAIGESAYVRRCKCCCRGGKSAGPKKLLELANTM</sequence>
<feature type="signal peptide" evidence="1">
    <location>
        <begin position="1"/>
        <end position="24"/>
    </location>
</feature>
<evidence type="ECO:0000256" key="1">
    <source>
        <dbReference type="SAM" id="SignalP"/>
    </source>
</evidence>
<comment type="caution">
    <text evidence="2">The sequence shown here is derived from an EMBL/GenBank/DDBJ whole genome shotgun (WGS) entry which is preliminary data.</text>
</comment>
<accession>A0AA41V0A0</accession>
<dbReference type="Proteomes" id="UP001177140">
    <property type="component" value="Unassembled WGS sequence"/>
</dbReference>
<dbReference type="AlphaFoldDB" id="A0AA41V0A0"/>
<evidence type="ECO:0000313" key="3">
    <source>
        <dbReference type="Proteomes" id="UP001177140"/>
    </source>
</evidence>
<keyword evidence="3" id="KW-1185">Reference proteome</keyword>
<gene>
    <name evidence="2" type="ORF">MKW94_027842</name>
</gene>